<feature type="domain" description="Cytidylate kinase" evidence="9">
    <location>
        <begin position="7"/>
        <end position="222"/>
    </location>
</feature>
<evidence type="ECO:0000256" key="1">
    <source>
        <dbReference type="ARBA" id="ARBA00009427"/>
    </source>
</evidence>
<dbReference type="PANTHER" id="PTHR21299">
    <property type="entry name" value="CYTIDYLATE KINASE/PANTOATE-BETA-ALANINE LIGASE"/>
    <property type="match status" value="1"/>
</dbReference>
<dbReference type="AlphaFoldDB" id="A0A1L5YCI5"/>
<dbReference type="GO" id="GO:0005829">
    <property type="term" value="C:cytosol"/>
    <property type="evidence" value="ECO:0007669"/>
    <property type="project" value="TreeGrafter"/>
</dbReference>
<dbReference type="Proteomes" id="UP000503178">
    <property type="component" value="Chromatophore Pltd"/>
</dbReference>
<geneLocation type="plastid" evidence="10"/>
<evidence type="ECO:0000256" key="2">
    <source>
        <dbReference type="ARBA" id="ARBA00012906"/>
    </source>
</evidence>
<keyword evidence="10" id="KW-0934">Plastid</keyword>
<dbReference type="EMBL" id="KY124271">
    <property type="protein sequence ID" value="AQX45151.1"/>
    <property type="molecule type" value="Genomic_DNA"/>
</dbReference>
<evidence type="ECO:0000256" key="3">
    <source>
        <dbReference type="ARBA" id="ARBA00022679"/>
    </source>
</evidence>
<dbReference type="Pfam" id="PF02224">
    <property type="entry name" value="Cytidylate_kin"/>
    <property type="match status" value="1"/>
</dbReference>
<evidence type="ECO:0000256" key="5">
    <source>
        <dbReference type="ARBA" id="ARBA00022777"/>
    </source>
</evidence>
<keyword evidence="4" id="KW-0547">Nucleotide-binding</keyword>
<evidence type="ECO:0000313" key="13">
    <source>
        <dbReference type="Proteomes" id="UP000503178"/>
    </source>
</evidence>
<comment type="catalytic activity">
    <reaction evidence="8">
        <text>CMP + ATP = CDP + ADP</text>
        <dbReference type="Rhea" id="RHEA:11600"/>
        <dbReference type="ChEBI" id="CHEBI:30616"/>
        <dbReference type="ChEBI" id="CHEBI:58069"/>
        <dbReference type="ChEBI" id="CHEBI:60377"/>
        <dbReference type="ChEBI" id="CHEBI:456216"/>
        <dbReference type="EC" id="2.7.4.25"/>
    </reaction>
</comment>
<reference evidence="12 13" key="2">
    <citation type="submission" date="2019-06" db="EMBL/GenBank/DDBJ databases">
        <title>A hidden player of endosymbiotic evolution: DNA virus triggered massive gene transfer.</title>
        <authorList>
            <person name="Matsuo M."/>
            <person name="Katahata A."/>
            <person name="Tachikawa M."/>
            <person name="Minakuchi Y."/>
            <person name="Noguchi H."/>
            <person name="Toyoda A."/>
            <person name="Fujiyama A."/>
            <person name="Suzuki Y."/>
            <person name="Satoh S."/>
            <person name="Nakayama T."/>
            <person name="Kamikawa R."/>
            <person name="Nomura M."/>
            <person name="Inagaki Y."/>
            <person name="Ishida K."/>
            <person name="Obokata J."/>
        </authorList>
    </citation>
    <scope>NUCLEOTIDE SEQUENCE [LARGE SCALE GENOMIC DNA]</scope>
    <source>
        <strain evidence="12 13">MYN1</strain>
    </source>
</reference>
<keyword evidence="13" id="KW-1185">Reference proteome</keyword>
<evidence type="ECO:0000256" key="6">
    <source>
        <dbReference type="ARBA" id="ARBA00022840"/>
    </source>
</evidence>
<dbReference type="PANTHER" id="PTHR21299:SF2">
    <property type="entry name" value="CYTIDYLATE KINASE"/>
    <property type="match status" value="1"/>
</dbReference>
<dbReference type="EMBL" id="LC490351">
    <property type="protein sequence ID" value="BBL86368.1"/>
    <property type="molecule type" value="Genomic_DNA"/>
</dbReference>
<dbReference type="EMBL" id="KX897545">
    <property type="protein sequence ID" value="APP88384.1"/>
    <property type="molecule type" value="Genomic_DNA"/>
</dbReference>
<dbReference type="GO" id="GO:0005524">
    <property type="term" value="F:ATP binding"/>
    <property type="evidence" value="ECO:0007669"/>
    <property type="project" value="UniProtKB-KW"/>
</dbReference>
<evidence type="ECO:0000313" key="11">
    <source>
        <dbReference type="EMBL" id="AQX45151.1"/>
    </source>
</evidence>
<sequence length="226" mass="25482">MPRKPIIAIDGPAGAGKSTVTRAFAKHLGLIYLDTGAMYRALTWWIHYKGIDSNDEDLIKPLLNNLDLRLFLEDDYKQQVWINGHTVTEVIRSPQITADVSLVATHRSVRDALTLQQKKVGRQGGLVAEGRDIGTAVFPYADLKIFLTATSRERAQRRANDLRAQGFDDCDLYELEKQIIERDNIDYSRAIAPLRQSSDAIVIITDKLSCQQVVQVLVNVFQDQFL</sequence>
<evidence type="ECO:0000313" key="10">
    <source>
        <dbReference type="EMBL" id="APP88384.1"/>
    </source>
</evidence>
<keyword evidence="6" id="KW-0067">ATP-binding</keyword>
<dbReference type="Gene3D" id="3.40.50.300">
    <property type="entry name" value="P-loop containing nucleotide triphosphate hydrolases"/>
    <property type="match status" value="1"/>
</dbReference>
<comment type="catalytic activity">
    <reaction evidence="7">
        <text>dCMP + ATP = dCDP + ADP</text>
        <dbReference type="Rhea" id="RHEA:25094"/>
        <dbReference type="ChEBI" id="CHEBI:30616"/>
        <dbReference type="ChEBI" id="CHEBI:57566"/>
        <dbReference type="ChEBI" id="CHEBI:58593"/>
        <dbReference type="ChEBI" id="CHEBI:456216"/>
        <dbReference type="EC" id="2.7.4.25"/>
    </reaction>
</comment>
<dbReference type="HAMAP" id="MF_00238">
    <property type="entry name" value="Cytidyl_kinase_type1"/>
    <property type="match status" value="1"/>
</dbReference>
<dbReference type="SUPFAM" id="SSF52540">
    <property type="entry name" value="P-loop containing nucleoside triphosphate hydrolases"/>
    <property type="match status" value="1"/>
</dbReference>
<organism evidence="10">
    <name type="scientific">Paulinella micropora</name>
    <dbReference type="NCBI Taxonomy" id="1928728"/>
    <lineage>
        <taxon>Eukaryota</taxon>
        <taxon>Sar</taxon>
        <taxon>Rhizaria</taxon>
        <taxon>Cercozoa</taxon>
        <taxon>Imbricatea</taxon>
        <taxon>Silicofilosea</taxon>
        <taxon>Euglyphida</taxon>
        <taxon>Paulinellidae</taxon>
        <taxon>Paulinella</taxon>
    </lineage>
</organism>
<dbReference type="EC" id="2.7.4.25" evidence="2"/>
<comment type="similarity">
    <text evidence="1">Belongs to the cytidylate kinase family. Type 1 subfamily.</text>
</comment>
<dbReference type="CDD" id="cd02020">
    <property type="entry name" value="CMPK"/>
    <property type="match status" value="1"/>
</dbReference>
<dbReference type="GO" id="GO:0036431">
    <property type="term" value="F:dCMP kinase activity"/>
    <property type="evidence" value="ECO:0007669"/>
    <property type="project" value="InterPro"/>
</dbReference>
<evidence type="ECO:0000256" key="4">
    <source>
        <dbReference type="ARBA" id="ARBA00022741"/>
    </source>
</evidence>
<reference evidence="10" key="1">
    <citation type="journal article" date="2017" name="Protist">
        <title>Diversity of the Photosynthetic Paulinella Species, with the Description of Paulinella micropora sp. nov. and the Chromatophore Genome Sequence for strain KR01.</title>
        <authorList>
            <person name="Lhee D."/>
            <person name="Yang E.C."/>
            <person name="Kim J.I."/>
            <person name="Nakayama T."/>
            <person name="Zuccarello G."/>
            <person name="Andersen R.A."/>
            <person name="Yoon H.S."/>
        </authorList>
    </citation>
    <scope>NUCLEOTIDE SEQUENCE</scope>
    <source>
        <strain evidence="11">FK01</strain>
        <strain evidence="10">KR01</strain>
    </source>
</reference>
<keyword evidence="3" id="KW-0808">Transferase</keyword>
<evidence type="ECO:0000256" key="8">
    <source>
        <dbReference type="ARBA" id="ARBA00048478"/>
    </source>
</evidence>
<keyword evidence="5 10" id="KW-0418">Kinase</keyword>
<name>A0A1L5YCI5_9EUKA</name>
<dbReference type="NCBIfam" id="TIGR00017">
    <property type="entry name" value="cmk"/>
    <property type="match status" value="1"/>
</dbReference>
<evidence type="ECO:0000259" key="9">
    <source>
        <dbReference type="Pfam" id="PF02224"/>
    </source>
</evidence>
<dbReference type="GO" id="GO:0015949">
    <property type="term" value="P:nucleobase-containing small molecule interconversion"/>
    <property type="evidence" value="ECO:0007669"/>
    <property type="project" value="TreeGrafter"/>
</dbReference>
<gene>
    <name evidence="12" type="primary">MYN1_Chr_550</name>
    <name evidence="10" type="ORF">PCKR_609</name>
    <name evidence="11" type="ORF">PFK_609</name>
    <name evidence="12" type="ORF">PMYN1_Chma560</name>
</gene>
<dbReference type="InterPro" id="IPR011994">
    <property type="entry name" value="Cytidylate_kinase_dom"/>
</dbReference>
<dbReference type="InterPro" id="IPR027417">
    <property type="entry name" value="P-loop_NTPase"/>
</dbReference>
<proteinExistence type="inferred from homology"/>
<accession>A0A1L5YCI5</accession>
<protein>
    <recommendedName>
        <fullName evidence="2">(d)CMP kinase</fullName>
        <ecNumber evidence="2">2.7.4.25</ecNumber>
    </recommendedName>
</protein>
<dbReference type="InterPro" id="IPR003136">
    <property type="entry name" value="Cytidylate_kin"/>
</dbReference>
<evidence type="ECO:0000256" key="7">
    <source>
        <dbReference type="ARBA" id="ARBA00047615"/>
    </source>
</evidence>
<evidence type="ECO:0000313" key="12">
    <source>
        <dbReference type="EMBL" id="BBL86368.1"/>
    </source>
</evidence>